<name>A0A328EPM5_9CHLR</name>
<organism evidence="2 3">
    <name type="scientific">Dehalococcoides mccartyi</name>
    <dbReference type="NCBI Taxonomy" id="61435"/>
    <lineage>
        <taxon>Bacteria</taxon>
        <taxon>Bacillati</taxon>
        <taxon>Chloroflexota</taxon>
        <taxon>Dehalococcoidia</taxon>
        <taxon>Dehalococcoidales</taxon>
        <taxon>Dehalococcoidaceae</taxon>
        <taxon>Dehalococcoides</taxon>
    </lineage>
</organism>
<accession>A0A328EPM5</accession>
<dbReference type="Proteomes" id="UP000248786">
    <property type="component" value="Unassembled WGS sequence"/>
</dbReference>
<dbReference type="Proteomes" id="UP000249146">
    <property type="component" value="Unassembled WGS sequence"/>
</dbReference>
<dbReference type="EMBL" id="QGLC01000008">
    <property type="protein sequence ID" value="RAL69814.1"/>
    <property type="molecule type" value="Genomic_DNA"/>
</dbReference>
<comment type="caution">
    <text evidence="2">The sequence shown here is derived from an EMBL/GenBank/DDBJ whole genome shotgun (WGS) entry which is preliminary data.</text>
</comment>
<dbReference type="EMBL" id="QGLD01000008">
    <property type="protein sequence ID" value="RAL70585.1"/>
    <property type="molecule type" value="Genomic_DNA"/>
</dbReference>
<evidence type="ECO:0000313" key="4">
    <source>
        <dbReference type="Proteomes" id="UP000249146"/>
    </source>
</evidence>
<evidence type="ECO:0000313" key="2">
    <source>
        <dbReference type="EMBL" id="RAL70585.1"/>
    </source>
</evidence>
<evidence type="ECO:0000313" key="1">
    <source>
        <dbReference type="EMBL" id="RAL69814.1"/>
    </source>
</evidence>
<protein>
    <submittedName>
        <fullName evidence="2">Uncharacterized protein</fullName>
    </submittedName>
</protein>
<gene>
    <name evidence="2" type="ORF">C1G86_0135</name>
    <name evidence="1" type="ORF">C1G87_0150</name>
</gene>
<evidence type="ECO:0000313" key="3">
    <source>
        <dbReference type="Proteomes" id="UP000248786"/>
    </source>
</evidence>
<proteinExistence type="predicted"/>
<reference evidence="3 4" key="1">
    <citation type="submission" date="2018-05" db="EMBL/GenBank/DDBJ databases">
        <title>Draft genome sequences of Dehalococcoides mccartyi strains RC and KS.</title>
        <authorList>
            <person name="Higgins S.A."/>
            <person name="Padilla-Crespo E."/>
            <person name="Loeffler F.E."/>
        </authorList>
    </citation>
    <scope>NUCLEOTIDE SEQUENCE [LARGE SCALE GENOMIC DNA]</scope>
    <source>
        <strain evidence="2 3">KS</strain>
        <strain evidence="1 4">RC</strain>
    </source>
</reference>
<sequence length="44" mass="5167">MLFFHSQRFSKNLIVINSSNNSRNTSTNIANIHRENPVYKMLQT</sequence>
<dbReference type="AlphaFoldDB" id="A0A328EPM5"/>